<reference evidence="6" key="1">
    <citation type="submission" date="2023-02" db="EMBL/GenBank/DDBJ databases">
        <title>Identification and recombinant expression of a fungal hydrolase from Papiliotrema laurentii that hydrolyzes apple cutin and clears colloidal polyester polyurethane.</title>
        <authorList>
            <consortium name="DOE Joint Genome Institute"/>
            <person name="Roman V.A."/>
            <person name="Bojanowski C."/>
            <person name="Crable B.R."/>
            <person name="Wagner D.N."/>
            <person name="Hung C.S."/>
            <person name="Nadeau L.J."/>
            <person name="Schratz L."/>
            <person name="Haridas S."/>
            <person name="Pangilinan J."/>
            <person name="Lipzen A."/>
            <person name="Na H."/>
            <person name="Yan M."/>
            <person name="Ng V."/>
            <person name="Grigoriev I.V."/>
            <person name="Spatafora J.W."/>
            <person name="Barlow D."/>
            <person name="Biffinger J."/>
            <person name="Kelley-Loughnane N."/>
            <person name="Varaljay V.A."/>
            <person name="Crookes-Goodson W.J."/>
        </authorList>
    </citation>
    <scope>NUCLEOTIDE SEQUENCE</scope>
    <source>
        <strain evidence="6">5307AH</strain>
    </source>
</reference>
<comment type="caution">
    <text evidence="6">The sequence shown here is derived from an EMBL/GenBank/DDBJ whole genome shotgun (WGS) entry which is preliminary data.</text>
</comment>
<feature type="compositionally biased region" description="Low complexity" evidence="3">
    <location>
        <begin position="269"/>
        <end position="278"/>
    </location>
</feature>
<comment type="similarity">
    <text evidence="2">Belongs to the cytidine and deoxycytidylate deaminase family. ADAT3 subfamily.</text>
</comment>
<feature type="compositionally biased region" description="Acidic residues" evidence="3">
    <location>
        <begin position="223"/>
        <end position="237"/>
    </location>
</feature>
<evidence type="ECO:0008006" key="8">
    <source>
        <dbReference type="Google" id="ProtNLM"/>
    </source>
</evidence>
<protein>
    <recommendedName>
        <fullName evidence="8">SET domain-containing protein</fullName>
    </recommendedName>
</protein>
<evidence type="ECO:0000256" key="1">
    <source>
        <dbReference type="ARBA" id="ARBA00022694"/>
    </source>
</evidence>
<feature type="domain" description="CMP/dCMP-type deaminase" evidence="5">
    <location>
        <begin position="568"/>
        <end position="687"/>
    </location>
</feature>
<dbReference type="InterPro" id="IPR046341">
    <property type="entry name" value="SET_dom_sf"/>
</dbReference>
<dbReference type="InterPro" id="IPR002125">
    <property type="entry name" value="CMP_dCMP_dom"/>
</dbReference>
<dbReference type="GO" id="GO:0005634">
    <property type="term" value="C:nucleus"/>
    <property type="evidence" value="ECO:0007669"/>
    <property type="project" value="TreeGrafter"/>
</dbReference>
<dbReference type="AlphaFoldDB" id="A0AAD9FXB9"/>
<feature type="region of interest" description="Disordered" evidence="3">
    <location>
        <begin position="1"/>
        <end position="67"/>
    </location>
</feature>
<feature type="region of interest" description="Disordered" evidence="3">
    <location>
        <begin position="332"/>
        <end position="357"/>
    </location>
</feature>
<evidence type="ECO:0000256" key="2">
    <source>
        <dbReference type="ARBA" id="ARBA00038160"/>
    </source>
</evidence>
<dbReference type="InterPro" id="IPR001214">
    <property type="entry name" value="SET_dom"/>
</dbReference>
<evidence type="ECO:0000313" key="7">
    <source>
        <dbReference type="Proteomes" id="UP001182556"/>
    </source>
</evidence>
<dbReference type="Proteomes" id="UP001182556">
    <property type="component" value="Unassembled WGS sequence"/>
</dbReference>
<accession>A0AAD9FXB9</accession>
<gene>
    <name evidence="6" type="ORF">DB88DRAFT_480067</name>
</gene>
<proteinExistence type="inferred from homology"/>
<evidence type="ECO:0000256" key="3">
    <source>
        <dbReference type="SAM" id="MobiDB-lite"/>
    </source>
</evidence>
<dbReference type="SMART" id="SM00317">
    <property type="entry name" value="SET"/>
    <property type="match status" value="1"/>
</dbReference>
<dbReference type="EMBL" id="JAODAN010000001">
    <property type="protein sequence ID" value="KAK1928007.1"/>
    <property type="molecule type" value="Genomic_DNA"/>
</dbReference>
<evidence type="ECO:0000259" key="4">
    <source>
        <dbReference type="PROSITE" id="PS50280"/>
    </source>
</evidence>
<organism evidence="6 7">
    <name type="scientific">Papiliotrema laurentii</name>
    <name type="common">Cryptococcus laurentii</name>
    <dbReference type="NCBI Taxonomy" id="5418"/>
    <lineage>
        <taxon>Eukaryota</taxon>
        <taxon>Fungi</taxon>
        <taxon>Dikarya</taxon>
        <taxon>Basidiomycota</taxon>
        <taxon>Agaricomycotina</taxon>
        <taxon>Tremellomycetes</taxon>
        <taxon>Tremellales</taxon>
        <taxon>Rhynchogastremaceae</taxon>
        <taxon>Papiliotrema</taxon>
    </lineage>
</organism>
<dbReference type="PANTHER" id="PTHR11079">
    <property type="entry name" value="CYTOSINE DEAMINASE FAMILY MEMBER"/>
    <property type="match status" value="1"/>
</dbReference>
<dbReference type="PROSITE" id="PS51747">
    <property type="entry name" value="CYT_DCMP_DEAMINASES_2"/>
    <property type="match status" value="1"/>
</dbReference>
<dbReference type="GO" id="GO:0005737">
    <property type="term" value="C:cytoplasm"/>
    <property type="evidence" value="ECO:0007669"/>
    <property type="project" value="TreeGrafter"/>
</dbReference>
<dbReference type="GO" id="GO:0008033">
    <property type="term" value="P:tRNA processing"/>
    <property type="evidence" value="ECO:0007669"/>
    <property type="project" value="UniProtKB-KW"/>
</dbReference>
<evidence type="ECO:0000313" key="6">
    <source>
        <dbReference type="EMBL" id="KAK1928007.1"/>
    </source>
</evidence>
<dbReference type="PROSITE" id="PS50280">
    <property type="entry name" value="SET"/>
    <property type="match status" value="1"/>
</dbReference>
<name>A0AAD9FXB9_PAPLA</name>
<dbReference type="Pfam" id="PF00856">
    <property type="entry name" value="SET"/>
    <property type="match status" value="1"/>
</dbReference>
<dbReference type="FunFam" id="2.170.270.10:FF:000050">
    <property type="entry name" value="Chromosome 1, whole genome shotgun sequence"/>
    <property type="match status" value="1"/>
</dbReference>
<dbReference type="Gene3D" id="3.40.140.10">
    <property type="entry name" value="Cytidine Deaminase, domain 2"/>
    <property type="match status" value="1"/>
</dbReference>
<dbReference type="CDD" id="cd01285">
    <property type="entry name" value="nucleoside_deaminase"/>
    <property type="match status" value="1"/>
</dbReference>
<feature type="domain" description="SET" evidence="4">
    <location>
        <begin position="91"/>
        <end position="200"/>
    </location>
</feature>
<feature type="compositionally biased region" description="Polar residues" evidence="3">
    <location>
        <begin position="42"/>
        <end position="54"/>
    </location>
</feature>
<dbReference type="SUPFAM" id="SSF53927">
    <property type="entry name" value="Cytidine deaminase-like"/>
    <property type="match status" value="1"/>
</dbReference>
<feature type="compositionally biased region" description="Low complexity" evidence="3">
    <location>
        <begin position="13"/>
        <end position="33"/>
    </location>
</feature>
<dbReference type="InterPro" id="IPR016193">
    <property type="entry name" value="Cytidine_deaminase-like"/>
</dbReference>
<keyword evidence="1" id="KW-0819">tRNA processing</keyword>
<evidence type="ECO:0000259" key="5">
    <source>
        <dbReference type="PROSITE" id="PS51747"/>
    </source>
</evidence>
<sequence length="709" mass="77605">MDPGQYGIDPSCASSTTDITPTATTTTAATASTIRLDDDTSAAPNSQSTPSSQLDEAREPGSTGAPAVADKVEQGDMTQDEQDEVHAINPLGLHLISHPQRGRGVFSNRHIPAGTVIEVAPVLVFSKAEWEEGKMNDSILGEYGFCWTGGGMAIGLGLASLFNHSSTPNVNFIRNTKENTITFRTVKTVRPKDELCICYAADESKLWFVDSTAQTDKTRGPVDESEEETFPLVDPDDLYDHEATRLRREKRQKKREDEKKIRGVRRSGSRSSNIASPSKPSPPTLPDPSRSPKETGDVPVKAPSARDEPSTMIHSPKPVHFATLPDVALPQVAAPGTLPPPLHSTPASSPNTPPDLGVAQLVPELEWRAEDWATGTPGSADESGECVRIKGPAELEEMEREEGLMDVWVVDIEDATLTKEILAFSREYNFTEPSLRHLKRVTRRPRPDGSGDCTSVALCTIELYTAEKLSALMSAFHPDLAVLTPRVYSVPRSGGRGTAEAKEKSLIWPVNLAPLINRLSTSSQWTPARREWVKAGIDRILALALDAKQRGEVAVGVFCAAPPEHFWPNNDGFIQPTIGLRAQSTDTRISASHPLRHAVLNCVRAIAHLRTVPPFSTAIPTRNGADYLLTSLSLFITHEPCVMCCMALLHSRVREVFYIFPRKRGGGFEGGLGIHGRKDLNHRFEVWRWDGKIDEEVKRQLTVDDSVAV</sequence>
<dbReference type="GO" id="GO:0052717">
    <property type="term" value="F:tRNA-specific adenosine-34 deaminase activity"/>
    <property type="evidence" value="ECO:0007669"/>
    <property type="project" value="TreeGrafter"/>
</dbReference>
<feature type="region of interest" description="Disordered" evidence="3">
    <location>
        <begin position="215"/>
        <end position="318"/>
    </location>
</feature>
<dbReference type="SUPFAM" id="SSF82199">
    <property type="entry name" value="SET domain"/>
    <property type="match status" value="1"/>
</dbReference>
<keyword evidence="7" id="KW-1185">Reference proteome</keyword>
<dbReference type="PANTHER" id="PTHR11079:SF156">
    <property type="entry name" value="INACTIVE TRNA-SPECIFIC ADENOSINE DEAMINASE-LIKE PROTEIN 3-RELATED"/>
    <property type="match status" value="1"/>
</dbReference>
<dbReference type="Gene3D" id="2.170.270.10">
    <property type="entry name" value="SET domain"/>
    <property type="match status" value="1"/>
</dbReference>